<dbReference type="Pfam" id="PF01551">
    <property type="entry name" value="Peptidase_M23"/>
    <property type="match status" value="1"/>
</dbReference>
<accession>A0A840RNU9</accession>
<dbReference type="Pfam" id="PF01476">
    <property type="entry name" value="LysM"/>
    <property type="match status" value="1"/>
</dbReference>
<dbReference type="InterPro" id="IPR050570">
    <property type="entry name" value="Cell_wall_metabolism_enzyme"/>
</dbReference>
<evidence type="ECO:0000256" key="2">
    <source>
        <dbReference type="SAM" id="MobiDB-lite"/>
    </source>
</evidence>
<dbReference type="Proteomes" id="UP000571084">
    <property type="component" value="Unassembled WGS sequence"/>
</dbReference>
<dbReference type="PANTHER" id="PTHR21666:SF263">
    <property type="entry name" value="MUREIN HYDROLASE ACTIVATOR NLPD"/>
    <property type="match status" value="1"/>
</dbReference>
<evidence type="ECO:0000259" key="4">
    <source>
        <dbReference type="PROSITE" id="PS51782"/>
    </source>
</evidence>
<dbReference type="InterPro" id="IPR011055">
    <property type="entry name" value="Dup_hybrid_motif"/>
</dbReference>
<dbReference type="CDD" id="cd00118">
    <property type="entry name" value="LysM"/>
    <property type="match status" value="1"/>
</dbReference>
<reference evidence="5 6" key="1">
    <citation type="submission" date="2020-08" db="EMBL/GenBank/DDBJ databases">
        <title>Genomic Encyclopedia of Type Strains, Phase IV (KMG-IV): sequencing the most valuable type-strain genomes for metagenomic binning, comparative biology and taxonomic classification.</title>
        <authorList>
            <person name="Goeker M."/>
        </authorList>
    </citation>
    <scope>NUCLEOTIDE SEQUENCE [LARGE SCALE GENOMIC DNA]</scope>
    <source>
        <strain evidence="5 6">DSM 23240</strain>
    </source>
</reference>
<comment type="similarity">
    <text evidence="1">Belongs to the E.coli NlpD/Haemophilus LppB family.</text>
</comment>
<sequence length="253" mass="27110">MHKIRLTLLVFLIVMIAACSTTSGSKRDSPGARNSSSNSNSTDINSGPGYYTVQKGDTLYSIGRKFKQDHRQIGQWNKLEDLNGIEIGQVLRVVPTDAVTAASTKKPVFASQNVGAPTESPPATLSPANGDESSLDWLWPTEGTKTSSYSLAKKGIEIAGKSGQPILATASGKVMYAGAGIRGYGNLIIVKHTGSLLSVYAHNNVILAKEGQMVSKGQKIAEMGKSDSNTVKLYFEIRRNGKPIDPAIVFPRR</sequence>
<dbReference type="GO" id="GO:0032153">
    <property type="term" value="C:cell division site"/>
    <property type="evidence" value="ECO:0007669"/>
    <property type="project" value="TreeGrafter"/>
</dbReference>
<evidence type="ECO:0000256" key="3">
    <source>
        <dbReference type="SAM" id="SignalP"/>
    </source>
</evidence>
<dbReference type="SUPFAM" id="SSF51261">
    <property type="entry name" value="Duplicated hybrid motif"/>
    <property type="match status" value="1"/>
</dbReference>
<feature type="region of interest" description="Disordered" evidence="2">
    <location>
        <begin position="111"/>
        <end position="131"/>
    </location>
</feature>
<evidence type="ECO:0000256" key="1">
    <source>
        <dbReference type="ARBA" id="ARBA00038420"/>
    </source>
</evidence>
<feature type="compositionally biased region" description="Polar residues" evidence="2">
    <location>
        <begin position="111"/>
        <end position="127"/>
    </location>
</feature>
<feature type="domain" description="LysM" evidence="4">
    <location>
        <begin position="49"/>
        <end position="93"/>
    </location>
</feature>
<dbReference type="CDD" id="cd12797">
    <property type="entry name" value="M23_peptidase"/>
    <property type="match status" value="1"/>
</dbReference>
<keyword evidence="3" id="KW-0732">Signal</keyword>
<proteinExistence type="inferred from homology"/>
<evidence type="ECO:0000313" key="5">
    <source>
        <dbReference type="EMBL" id="MBB5198330.1"/>
    </source>
</evidence>
<dbReference type="Gene3D" id="3.10.350.10">
    <property type="entry name" value="LysM domain"/>
    <property type="match status" value="1"/>
</dbReference>
<dbReference type="SMART" id="SM00257">
    <property type="entry name" value="LysM"/>
    <property type="match status" value="1"/>
</dbReference>
<feature type="chain" id="PRO_5032757889" evidence="3">
    <location>
        <begin position="24"/>
        <end position="253"/>
    </location>
</feature>
<feature type="signal peptide" evidence="3">
    <location>
        <begin position="1"/>
        <end position="23"/>
    </location>
</feature>
<name>A0A840RNU9_9BURK</name>
<dbReference type="RefSeq" id="WP_168052248.1">
    <property type="nucleotide sequence ID" value="NZ_JAAOZT010000002.1"/>
</dbReference>
<dbReference type="GO" id="GO:0009279">
    <property type="term" value="C:cell outer membrane"/>
    <property type="evidence" value="ECO:0007669"/>
    <property type="project" value="TreeGrafter"/>
</dbReference>
<dbReference type="PROSITE" id="PS51257">
    <property type="entry name" value="PROKAR_LIPOPROTEIN"/>
    <property type="match status" value="1"/>
</dbReference>
<gene>
    <name evidence="5" type="ORF">HNR39_000140</name>
</gene>
<dbReference type="InterPro" id="IPR018392">
    <property type="entry name" value="LysM"/>
</dbReference>
<dbReference type="GO" id="GO:0004222">
    <property type="term" value="F:metalloendopeptidase activity"/>
    <property type="evidence" value="ECO:0007669"/>
    <property type="project" value="TreeGrafter"/>
</dbReference>
<comment type="caution">
    <text evidence="5">The sequence shown here is derived from an EMBL/GenBank/DDBJ whole genome shotgun (WGS) entry which is preliminary data.</text>
</comment>
<feature type="region of interest" description="Disordered" evidence="2">
    <location>
        <begin position="22"/>
        <end position="49"/>
    </location>
</feature>
<keyword evidence="5" id="KW-0378">Hydrolase</keyword>
<dbReference type="PROSITE" id="PS51782">
    <property type="entry name" value="LYSM"/>
    <property type="match status" value="1"/>
</dbReference>
<dbReference type="EMBL" id="JACHHQ010000001">
    <property type="protein sequence ID" value="MBB5198330.1"/>
    <property type="molecule type" value="Genomic_DNA"/>
</dbReference>
<dbReference type="Gene3D" id="2.70.70.10">
    <property type="entry name" value="Glucose Permease (Domain IIA)"/>
    <property type="match status" value="1"/>
</dbReference>
<dbReference type="PANTHER" id="PTHR21666">
    <property type="entry name" value="PEPTIDASE-RELATED"/>
    <property type="match status" value="1"/>
</dbReference>
<dbReference type="AlphaFoldDB" id="A0A840RNU9"/>
<dbReference type="InterPro" id="IPR016047">
    <property type="entry name" value="M23ase_b-sheet_dom"/>
</dbReference>
<organism evidence="5 6">
    <name type="scientific">Glaciimonas immobilis</name>
    <dbReference type="NCBI Taxonomy" id="728004"/>
    <lineage>
        <taxon>Bacteria</taxon>
        <taxon>Pseudomonadati</taxon>
        <taxon>Pseudomonadota</taxon>
        <taxon>Betaproteobacteria</taxon>
        <taxon>Burkholderiales</taxon>
        <taxon>Oxalobacteraceae</taxon>
        <taxon>Glaciimonas</taxon>
    </lineage>
</organism>
<dbReference type="InterPro" id="IPR036779">
    <property type="entry name" value="LysM_dom_sf"/>
</dbReference>
<evidence type="ECO:0000313" key="6">
    <source>
        <dbReference type="Proteomes" id="UP000571084"/>
    </source>
</evidence>
<keyword evidence="6" id="KW-1185">Reference proteome</keyword>
<protein>
    <submittedName>
        <fullName evidence="5">Murein DD-endopeptidase MepM/ murein hydrolase activator NlpD</fullName>
    </submittedName>
</protein>